<evidence type="ECO:0000256" key="4">
    <source>
        <dbReference type="ARBA" id="ARBA00022692"/>
    </source>
</evidence>
<keyword evidence="3" id="KW-0808">Transferase</keyword>
<gene>
    <name evidence="9" type="ORF">Salat_2595900</name>
</gene>
<reference evidence="9" key="1">
    <citation type="submission" date="2020-06" db="EMBL/GenBank/DDBJ databases">
        <authorList>
            <person name="Li T."/>
            <person name="Hu X."/>
            <person name="Zhang T."/>
            <person name="Song X."/>
            <person name="Zhang H."/>
            <person name="Dai N."/>
            <person name="Sheng W."/>
            <person name="Hou X."/>
            <person name="Wei L."/>
        </authorList>
    </citation>
    <scope>NUCLEOTIDE SEQUENCE</scope>
    <source>
        <strain evidence="9">3651</strain>
        <tissue evidence="9">Leaf</tissue>
    </source>
</reference>
<keyword evidence="5" id="KW-1133">Transmembrane helix</keyword>
<evidence type="ECO:0000256" key="3">
    <source>
        <dbReference type="ARBA" id="ARBA00022679"/>
    </source>
</evidence>
<protein>
    <submittedName>
        <fullName evidence="9">Glycerol-3-phosphate acyltransferase 3</fullName>
    </submittedName>
</protein>
<feature type="domain" description="Phospholipid/glycerol acyltransferase" evidence="8">
    <location>
        <begin position="329"/>
        <end position="430"/>
    </location>
</feature>
<evidence type="ECO:0000313" key="9">
    <source>
        <dbReference type="EMBL" id="KAK4414889.1"/>
    </source>
</evidence>
<keyword evidence="10" id="KW-1185">Reference proteome</keyword>
<dbReference type="Pfam" id="PF23270">
    <property type="entry name" value="HAD_RAM2_N"/>
    <property type="match status" value="1"/>
</dbReference>
<dbReference type="SUPFAM" id="SSF69593">
    <property type="entry name" value="Glycerol-3-phosphate (1)-acyltransferase"/>
    <property type="match status" value="1"/>
</dbReference>
<keyword evidence="6" id="KW-0472">Membrane</keyword>
<comment type="similarity">
    <text evidence="2">Belongs to the GPAT/DAPAT family.</text>
</comment>
<dbReference type="EMBL" id="JACGWO010000011">
    <property type="protein sequence ID" value="KAK4414889.1"/>
    <property type="molecule type" value="Genomic_DNA"/>
</dbReference>
<dbReference type="SMART" id="SM00563">
    <property type="entry name" value="PlsC"/>
    <property type="match status" value="1"/>
</dbReference>
<name>A0AAE2CAB4_9LAMI</name>
<reference evidence="9" key="2">
    <citation type="journal article" date="2024" name="Plant">
        <title>Genomic evolution and insights into agronomic trait innovations of Sesamum species.</title>
        <authorList>
            <person name="Miao H."/>
            <person name="Wang L."/>
            <person name="Qu L."/>
            <person name="Liu H."/>
            <person name="Sun Y."/>
            <person name="Le M."/>
            <person name="Wang Q."/>
            <person name="Wei S."/>
            <person name="Zheng Y."/>
            <person name="Lin W."/>
            <person name="Duan Y."/>
            <person name="Cao H."/>
            <person name="Xiong S."/>
            <person name="Wang X."/>
            <person name="Wei L."/>
            <person name="Li C."/>
            <person name="Ma Q."/>
            <person name="Ju M."/>
            <person name="Zhao R."/>
            <person name="Li G."/>
            <person name="Mu C."/>
            <person name="Tian Q."/>
            <person name="Mei H."/>
            <person name="Zhang T."/>
            <person name="Gao T."/>
            <person name="Zhang H."/>
        </authorList>
    </citation>
    <scope>NUCLEOTIDE SEQUENCE</scope>
    <source>
        <strain evidence="9">3651</strain>
    </source>
</reference>
<dbReference type="Proteomes" id="UP001293254">
    <property type="component" value="Unassembled WGS sequence"/>
</dbReference>
<comment type="caution">
    <text evidence="9">The sequence shown here is derived from an EMBL/GenBank/DDBJ whole genome shotgun (WGS) entry which is preliminary data.</text>
</comment>
<accession>A0AAE2CAB4</accession>
<sequence length="574" mass="64221">MFLMAAYFRKLALFFSILLHKHLRIPKKPVGADSLSAALQFGFQKFQVLGQRPDLENQVLIFHAETVLLRSSSLFPYFMLVAFEAGGPVRALILFLLYPFIGLCRQDLAVKVMVFVCFVGLRKERFVEGRAVLPKFFLEDVGRESFEVLRRGKMTAAVSDLPQVMVESFLRDYLEVDFVVGRELKVFGGYFVGLMEERRETAFHAVRMVSDVIGVGCFRKCLDREWFLNCKEIYLVSEQERRSWHQLPRDSYPKPLIFHDGRLAFRPTFWATLAMFMWLPVGFTLGLIRAIVAVSTLAVEIKFPILHLIGARIKISNPELAMTNTANGALYVCNHRTLLDPLMLSYCLRTPLTAVVYSLSRVSEIISPIKTARLTRNREQDAALMHKLLGQGNLVVCPEGTTCREPYLLRFSPLFTEVSDRIFPAAIDYDVSVFYGTTARGFKSLDSLFLLMNPRPSCSVRFLNMVRRGAAESGGDVEASKYKTANLVQSMIAEELGFTCTKLTRKDKYLILAGNEGIVGDGKKVGSPAPAVATCSLDIDASITPTGDPPADSSKHPTSSTPAVAIEVTVARFI</sequence>
<organism evidence="9 10">
    <name type="scientific">Sesamum alatum</name>
    <dbReference type="NCBI Taxonomy" id="300844"/>
    <lineage>
        <taxon>Eukaryota</taxon>
        <taxon>Viridiplantae</taxon>
        <taxon>Streptophyta</taxon>
        <taxon>Embryophyta</taxon>
        <taxon>Tracheophyta</taxon>
        <taxon>Spermatophyta</taxon>
        <taxon>Magnoliopsida</taxon>
        <taxon>eudicotyledons</taxon>
        <taxon>Gunneridae</taxon>
        <taxon>Pentapetalae</taxon>
        <taxon>asterids</taxon>
        <taxon>lamiids</taxon>
        <taxon>Lamiales</taxon>
        <taxon>Pedaliaceae</taxon>
        <taxon>Sesamum</taxon>
    </lineage>
</organism>
<evidence type="ECO:0000256" key="1">
    <source>
        <dbReference type="ARBA" id="ARBA00004141"/>
    </source>
</evidence>
<evidence type="ECO:0000259" key="8">
    <source>
        <dbReference type="SMART" id="SM00563"/>
    </source>
</evidence>
<dbReference type="GO" id="GO:0016791">
    <property type="term" value="F:phosphatase activity"/>
    <property type="evidence" value="ECO:0007669"/>
    <property type="project" value="TreeGrafter"/>
</dbReference>
<keyword evidence="4" id="KW-0812">Transmembrane</keyword>
<dbReference type="GO" id="GO:0010143">
    <property type="term" value="P:cutin biosynthetic process"/>
    <property type="evidence" value="ECO:0007669"/>
    <property type="project" value="TreeGrafter"/>
</dbReference>
<dbReference type="PANTHER" id="PTHR15486:SF62">
    <property type="entry name" value="GLYCEROL-3-PHOSPHATE ACYLTRANSFERASE 2-RELATED"/>
    <property type="match status" value="1"/>
</dbReference>
<dbReference type="GO" id="GO:0016020">
    <property type="term" value="C:membrane"/>
    <property type="evidence" value="ECO:0007669"/>
    <property type="project" value="UniProtKB-SubCell"/>
</dbReference>
<dbReference type="InterPro" id="IPR056462">
    <property type="entry name" value="HAD_RAM2/GPAT1-8"/>
</dbReference>
<dbReference type="InterPro" id="IPR002123">
    <property type="entry name" value="Plipid/glycerol_acylTrfase"/>
</dbReference>
<comment type="subcellular location">
    <subcellularLocation>
        <location evidence="1">Membrane</location>
        <topology evidence="1">Multi-pass membrane protein</topology>
    </subcellularLocation>
</comment>
<evidence type="ECO:0000256" key="6">
    <source>
        <dbReference type="ARBA" id="ARBA00023136"/>
    </source>
</evidence>
<evidence type="ECO:0000256" key="7">
    <source>
        <dbReference type="ARBA" id="ARBA00023315"/>
    </source>
</evidence>
<dbReference type="AlphaFoldDB" id="A0AAE2CAB4"/>
<dbReference type="GO" id="GO:0090447">
    <property type="term" value="F:glycerol-3-phosphate 2-O-acyltransferase activity"/>
    <property type="evidence" value="ECO:0007669"/>
    <property type="project" value="TreeGrafter"/>
</dbReference>
<keyword evidence="7 9" id="KW-0012">Acyltransferase</keyword>
<dbReference type="Pfam" id="PF01553">
    <property type="entry name" value="Acyltransferase"/>
    <property type="match status" value="1"/>
</dbReference>
<evidence type="ECO:0000256" key="2">
    <source>
        <dbReference type="ARBA" id="ARBA00007937"/>
    </source>
</evidence>
<evidence type="ECO:0000256" key="5">
    <source>
        <dbReference type="ARBA" id="ARBA00022989"/>
    </source>
</evidence>
<proteinExistence type="inferred from homology"/>
<dbReference type="PANTHER" id="PTHR15486">
    <property type="entry name" value="ANCIENT UBIQUITOUS PROTEIN"/>
    <property type="match status" value="1"/>
</dbReference>
<evidence type="ECO:0000313" key="10">
    <source>
        <dbReference type="Proteomes" id="UP001293254"/>
    </source>
</evidence>